<keyword evidence="2 8" id="KW-0436">Ligase</keyword>
<comment type="catalytic activity">
    <reaction evidence="5">
        <text>tRNA(Arg) + L-arginine + ATP = L-arginyl-tRNA(Arg) + AMP + diphosphate</text>
        <dbReference type="Rhea" id="RHEA:20301"/>
        <dbReference type="Rhea" id="RHEA-COMP:9658"/>
        <dbReference type="Rhea" id="RHEA-COMP:9673"/>
        <dbReference type="ChEBI" id="CHEBI:30616"/>
        <dbReference type="ChEBI" id="CHEBI:32682"/>
        <dbReference type="ChEBI" id="CHEBI:33019"/>
        <dbReference type="ChEBI" id="CHEBI:78442"/>
        <dbReference type="ChEBI" id="CHEBI:78513"/>
        <dbReference type="ChEBI" id="CHEBI:456215"/>
        <dbReference type="EC" id="6.1.1.19"/>
    </reaction>
</comment>
<evidence type="ECO:0000256" key="4">
    <source>
        <dbReference type="ARBA" id="ARBA00022840"/>
    </source>
</evidence>
<dbReference type="EMBL" id="CP042266">
    <property type="protein sequence ID" value="QDY79027.1"/>
    <property type="molecule type" value="Genomic_DNA"/>
</dbReference>
<dbReference type="SMART" id="SM01016">
    <property type="entry name" value="Arg_tRNA_synt_N"/>
    <property type="match status" value="1"/>
</dbReference>
<gene>
    <name evidence="8" type="ORF">FQU76_23730</name>
</gene>
<protein>
    <recommendedName>
        <fullName evidence="1">arginine--tRNA ligase</fullName>
        <ecNumber evidence="1">6.1.1.19</ecNumber>
    </recommendedName>
</protein>
<feature type="domain" description="DALR anticodon binding" evidence="6">
    <location>
        <begin position="197"/>
        <end position="314"/>
    </location>
</feature>
<keyword evidence="4" id="KW-0067">ATP-binding</keyword>
<dbReference type="Pfam" id="PF03485">
    <property type="entry name" value="Arg_tRNA_synt_N"/>
    <property type="match status" value="1"/>
</dbReference>
<accession>A0A5B8JC53</accession>
<evidence type="ECO:0000259" key="6">
    <source>
        <dbReference type="SMART" id="SM00836"/>
    </source>
</evidence>
<evidence type="ECO:0000313" key="9">
    <source>
        <dbReference type="Proteomes" id="UP000320580"/>
    </source>
</evidence>
<evidence type="ECO:0000259" key="7">
    <source>
        <dbReference type="SMART" id="SM01016"/>
    </source>
</evidence>
<dbReference type="PANTHER" id="PTHR11956">
    <property type="entry name" value="ARGINYL-TRNA SYNTHETASE"/>
    <property type="match status" value="1"/>
</dbReference>
<dbReference type="Pfam" id="PF05746">
    <property type="entry name" value="DALR_1"/>
    <property type="match status" value="1"/>
</dbReference>
<dbReference type="GO" id="GO:0005737">
    <property type="term" value="C:cytoplasm"/>
    <property type="evidence" value="ECO:0007669"/>
    <property type="project" value="InterPro"/>
</dbReference>
<sequence>MTPAELSRTVRHAVCRAVADGALAVEVPESVRIERPRPGGRGDWATNVALRLAGPAGRSARAVAEELRARIAGEPGIGGVEITGAGFLNITVAEDPLERQRGVVERAREDAAPGPVGRYAGGSRQDVWDETVAVLRRLTGYEASDASPVRVRQCADTSAELGSDAVRWAFLSAAAHDRARLEAPLLRQHESNPLFTVRYAHSRARALTREAARLGFAASSERYLDTDGDTEVERRVADWAEVLDSAARLGAPDRIARHLEGTAEALLGLQHTVLPVGGEKPSAAHRSRLALAEAAGAVLAGGLSLLGISAPEHL</sequence>
<dbReference type="Gene3D" id="3.30.1360.70">
    <property type="entry name" value="Arginyl tRNA synthetase N-terminal domain"/>
    <property type="match status" value="1"/>
</dbReference>
<evidence type="ECO:0000313" key="8">
    <source>
        <dbReference type="EMBL" id="QDY79027.1"/>
    </source>
</evidence>
<dbReference type="InterPro" id="IPR008909">
    <property type="entry name" value="DALR_anticod-bd"/>
</dbReference>
<keyword evidence="9" id="KW-1185">Reference proteome</keyword>
<evidence type="ECO:0000256" key="1">
    <source>
        <dbReference type="ARBA" id="ARBA00012837"/>
    </source>
</evidence>
<dbReference type="SUPFAM" id="SSF55190">
    <property type="entry name" value="Arginyl-tRNA synthetase (ArgRS), N-terminal 'additional' domain"/>
    <property type="match status" value="1"/>
</dbReference>
<dbReference type="OrthoDB" id="9803211at2"/>
<dbReference type="AlphaFoldDB" id="A0A5B8JC53"/>
<dbReference type="NCBIfam" id="NF045898">
    <property type="entry name" value="ArgS_rel_codon"/>
    <property type="match status" value="1"/>
</dbReference>
<dbReference type="EC" id="6.1.1.19" evidence="1"/>
<dbReference type="GO" id="GO:0006420">
    <property type="term" value="P:arginyl-tRNA aminoacylation"/>
    <property type="evidence" value="ECO:0007669"/>
    <property type="project" value="InterPro"/>
</dbReference>
<keyword evidence="3" id="KW-0547">Nucleotide-binding</keyword>
<dbReference type="Gene3D" id="1.10.730.10">
    <property type="entry name" value="Isoleucyl-tRNA Synthetase, Domain 1"/>
    <property type="match status" value="1"/>
</dbReference>
<dbReference type="SMART" id="SM00836">
    <property type="entry name" value="DALR_1"/>
    <property type="match status" value="1"/>
</dbReference>
<organism evidence="8 9">
    <name type="scientific">Streptomyces qinzhouensis</name>
    <dbReference type="NCBI Taxonomy" id="2599401"/>
    <lineage>
        <taxon>Bacteria</taxon>
        <taxon>Bacillati</taxon>
        <taxon>Actinomycetota</taxon>
        <taxon>Actinomycetes</taxon>
        <taxon>Kitasatosporales</taxon>
        <taxon>Streptomycetaceae</taxon>
        <taxon>Streptomyces</taxon>
    </lineage>
</organism>
<name>A0A5B8JC53_9ACTN</name>
<feature type="domain" description="Arginyl tRNA synthetase N-terminal" evidence="7">
    <location>
        <begin position="8"/>
        <end position="92"/>
    </location>
</feature>
<dbReference type="InterPro" id="IPR005148">
    <property type="entry name" value="Arg-tRNA-synth_N"/>
</dbReference>
<reference evidence="8 9" key="1">
    <citation type="submission" date="2019-07" db="EMBL/GenBank/DDBJ databases">
        <authorList>
            <person name="Zhu P."/>
        </authorList>
    </citation>
    <scope>NUCLEOTIDE SEQUENCE [LARGE SCALE GENOMIC DNA]</scope>
    <source>
        <strain evidence="8 9">SSL-25</strain>
    </source>
</reference>
<proteinExistence type="predicted"/>
<evidence type="ECO:0000256" key="2">
    <source>
        <dbReference type="ARBA" id="ARBA00022598"/>
    </source>
</evidence>
<dbReference type="InterPro" id="IPR009080">
    <property type="entry name" value="tRNAsynth_Ia_anticodon-bd"/>
</dbReference>
<dbReference type="GO" id="GO:0005524">
    <property type="term" value="F:ATP binding"/>
    <property type="evidence" value="ECO:0007669"/>
    <property type="project" value="UniProtKB-KW"/>
</dbReference>
<dbReference type="PANTHER" id="PTHR11956:SF5">
    <property type="entry name" value="ARGININE--TRNA LIGASE, CYTOPLASMIC"/>
    <property type="match status" value="1"/>
</dbReference>
<dbReference type="InterPro" id="IPR036695">
    <property type="entry name" value="Arg-tRNA-synth_N_sf"/>
</dbReference>
<dbReference type="Proteomes" id="UP000320580">
    <property type="component" value="Chromosome"/>
</dbReference>
<dbReference type="RefSeq" id="WP_146482334.1">
    <property type="nucleotide sequence ID" value="NZ_CP042266.1"/>
</dbReference>
<dbReference type="SUPFAM" id="SSF47323">
    <property type="entry name" value="Anticodon-binding domain of a subclass of class I aminoacyl-tRNA synthetases"/>
    <property type="match status" value="1"/>
</dbReference>
<dbReference type="GO" id="GO:0004814">
    <property type="term" value="F:arginine-tRNA ligase activity"/>
    <property type="evidence" value="ECO:0007669"/>
    <property type="project" value="UniProtKB-EC"/>
</dbReference>
<dbReference type="KEGG" id="sqz:FQU76_23730"/>
<evidence type="ECO:0000256" key="5">
    <source>
        <dbReference type="ARBA" id="ARBA00049339"/>
    </source>
</evidence>
<evidence type="ECO:0000256" key="3">
    <source>
        <dbReference type="ARBA" id="ARBA00022741"/>
    </source>
</evidence>
<dbReference type="InterPro" id="IPR001278">
    <property type="entry name" value="Arg-tRNA-ligase"/>
</dbReference>